<dbReference type="Proteomes" id="UP001596004">
    <property type="component" value="Unassembled WGS sequence"/>
</dbReference>
<feature type="domain" description="HTH marR-type" evidence="6">
    <location>
        <begin position="9"/>
        <end position="144"/>
    </location>
</feature>
<evidence type="ECO:0000259" key="6">
    <source>
        <dbReference type="PROSITE" id="PS50995"/>
    </source>
</evidence>
<evidence type="ECO:0000256" key="3">
    <source>
        <dbReference type="ARBA" id="ARBA00023015"/>
    </source>
</evidence>
<dbReference type="InterPro" id="IPR000835">
    <property type="entry name" value="HTH_MarR-typ"/>
</dbReference>
<keyword evidence="5" id="KW-0804">Transcription</keyword>
<name>A0ABV9CPD3_9ACTN</name>
<dbReference type="PROSITE" id="PS50995">
    <property type="entry name" value="HTH_MARR_2"/>
    <property type="match status" value="1"/>
</dbReference>
<comment type="subcellular location">
    <subcellularLocation>
        <location evidence="1">Cytoplasm</location>
    </subcellularLocation>
</comment>
<evidence type="ECO:0000256" key="2">
    <source>
        <dbReference type="ARBA" id="ARBA00022490"/>
    </source>
</evidence>
<keyword evidence="8" id="KW-1185">Reference proteome</keyword>
<dbReference type="PANTHER" id="PTHR33164:SF5">
    <property type="entry name" value="ORGANIC HYDROPEROXIDE RESISTANCE TRANSCRIPTIONAL REGULATOR"/>
    <property type="match status" value="1"/>
</dbReference>
<keyword evidence="3" id="KW-0805">Transcription regulation</keyword>
<keyword evidence="2" id="KW-0963">Cytoplasm</keyword>
<keyword evidence="4" id="KW-0238">DNA-binding</keyword>
<protein>
    <submittedName>
        <fullName evidence="7">MarR family winged helix-turn-helix transcriptional regulator</fullName>
    </submittedName>
</protein>
<dbReference type="SUPFAM" id="SSF46785">
    <property type="entry name" value="Winged helix' DNA-binding domain"/>
    <property type="match status" value="1"/>
</dbReference>
<gene>
    <name evidence="7" type="ORF">ACFO60_29275</name>
</gene>
<evidence type="ECO:0000313" key="8">
    <source>
        <dbReference type="Proteomes" id="UP001596004"/>
    </source>
</evidence>
<dbReference type="InterPro" id="IPR036390">
    <property type="entry name" value="WH_DNA-bd_sf"/>
</dbReference>
<evidence type="ECO:0000256" key="1">
    <source>
        <dbReference type="ARBA" id="ARBA00004496"/>
    </source>
</evidence>
<dbReference type="RefSeq" id="WP_380846364.1">
    <property type="nucleotide sequence ID" value="NZ_JBHSFP010000026.1"/>
</dbReference>
<organism evidence="7 8">
    <name type="scientific">Sphaerisporangium dianthi</name>
    <dbReference type="NCBI Taxonomy" id="1436120"/>
    <lineage>
        <taxon>Bacteria</taxon>
        <taxon>Bacillati</taxon>
        <taxon>Actinomycetota</taxon>
        <taxon>Actinomycetes</taxon>
        <taxon>Streptosporangiales</taxon>
        <taxon>Streptosporangiaceae</taxon>
        <taxon>Sphaerisporangium</taxon>
    </lineage>
</organism>
<dbReference type="Pfam" id="PF22381">
    <property type="entry name" value="Staph_reg_Sar_Rot"/>
    <property type="match status" value="1"/>
</dbReference>
<dbReference type="InterPro" id="IPR036388">
    <property type="entry name" value="WH-like_DNA-bd_sf"/>
</dbReference>
<comment type="caution">
    <text evidence="7">The sequence shown here is derived from an EMBL/GenBank/DDBJ whole genome shotgun (WGS) entry which is preliminary data.</text>
</comment>
<accession>A0ABV9CPD3</accession>
<dbReference type="Gene3D" id="1.10.10.10">
    <property type="entry name" value="Winged helix-like DNA-binding domain superfamily/Winged helix DNA-binding domain"/>
    <property type="match status" value="1"/>
</dbReference>
<proteinExistence type="predicted"/>
<dbReference type="PRINTS" id="PR00598">
    <property type="entry name" value="HTHMARR"/>
</dbReference>
<sequence>MWEEPPRLDDQVCFAMHAACRALDGVYRRELAGLGLTYPQYLLMLALWERPHADGHAPTVKQLGSALRLDSGTLSPLLKRLEAAGLVRRERDRLDERSVRVVLTSAGSALRERAGRVPARIFAATGLTETEVRGLRRLLDRIATSADAAVLSFADATAEGPAG</sequence>
<evidence type="ECO:0000256" key="4">
    <source>
        <dbReference type="ARBA" id="ARBA00023125"/>
    </source>
</evidence>
<dbReference type="InterPro" id="IPR055166">
    <property type="entry name" value="Transc_reg_Sar_Rot_HTH"/>
</dbReference>
<dbReference type="PANTHER" id="PTHR33164">
    <property type="entry name" value="TRANSCRIPTIONAL REGULATOR, MARR FAMILY"/>
    <property type="match status" value="1"/>
</dbReference>
<dbReference type="EMBL" id="JBHSFP010000026">
    <property type="protein sequence ID" value="MFC4534871.1"/>
    <property type="molecule type" value="Genomic_DNA"/>
</dbReference>
<dbReference type="SMART" id="SM00347">
    <property type="entry name" value="HTH_MARR"/>
    <property type="match status" value="1"/>
</dbReference>
<evidence type="ECO:0000256" key="5">
    <source>
        <dbReference type="ARBA" id="ARBA00023163"/>
    </source>
</evidence>
<reference evidence="8" key="1">
    <citation type="journal article" date="2019" name="Int. J. Syst. Evol. Microbiol.">
        <title>The Global Catalogue of Microorganisms (GCM) 10K type strain sequencing project: providing services to taxonomists for standard genome sequencing and annotation.</title>
        <authorList>
            <consortium name="The Broad Institute Genomics Platform"/>
            <consortium name="The Broad Institute Genome Sequencing Center for Infectious Disease"/>
            <person name="Wu L."/>
            <person name="Ma J."/>
        </authorList>
    </citation>
    <scope>NUCLEOTIDE SEQUENCE [LARGE SCALE GENOMIC DNA]</scope>
    <source>
        <strain evidence="8">CGMCC 4.7132</strain>
    </source>
</reference>
<evidence type="ECO:0000313" key="7">
    <source>
        <dbReference type="EMBL" id="MFC4534871.1"/>
    </source>
</evidence>
<dbReference type="InterPro" id="IPR039422">
    <property type="entry name" value="MarR/SlyA-like"/>
</dbReference>